<keyword evidence="2" id="KW-1185">Reference proteome</keyword>
<organism evidence="1 2">
    <name type="scientific">Labeo rohita</name>
    <name type="common">Indian major carp</name>
    <name type="synonym">Cyprinus rohita</name>
    <dbReference type="NCBI Taxonomy" id="84645"/>
    <lineage>
        <taxon>Eukaryota</taxon>
        <taxon>Metazoa</taxon>
        <taxon>Chordata</taxon>
        <taxon>Craniata</taxon>
        <taxon>Vertebrata</taxon>
        <taxon>Euteleostomi</taxon>
        <taxon>Actinopterygii</taxon>
        <taxon>Neopterygii</taxon>
        <taxon>Teleostei</taxon>
        <taxon>Ostariophysi</taxon>
        <taxon>Cypriniformes</taxon>
        <taxon>Cyprinidae</taxon>
        <taxon>Labeoninae</taxon>
        <taxon>Labeonini</taxon>
        <taxon>Labeo</taxon>
    </lineage>
</organism>
<comment type="caution">
    <text evidence="1">The sequence shown here is derived from an EMBL/GenBank/DDBJ whole genome shotgun (WGS) entry which is preliminary data.</text>
</comment>
<dbReference type="EMBL" id="QBIY01011161">
    <property type="protein sequence ID" value="RXN34918.1"/>
    <property type="molecule type" value="Genomic_DNA"/>
</dbReference>
<evidence type="ECO:0000313" key="1">
    <source>
        <dbReference type="EMBL" id="RXN34918.1"/>
    </source>
</evidence>
<dbReference type="Proteomes" id="UP000290572">
    <property type="component" value="Unassembled WGS sequence"/>
</dbReference>
<protein>
    <submittedName>
        <fullName evidence="1">Uncharacterized protein</fullName>
    </submittedName>
</protein>
<evidence type="ECO:0000313" key="2">
    <source>
        <dbReference type="Proteomes" id="UP000290572"/>
    </source>
</evidence>
<gene>
    <name evidence="1" type="ORF">ROHU_014561</name>
</gene>
<accession>A0A498NT65</accession>
<proteinExistence type="predicted"/>
<dbReference type="AlphaFoldDB" id="A0A498NT65"/>
<name>A0A498NT65_LABRO</name>
<reference evidence="1 2" key="1">
    <citation type="submission" date="2018-03" db="EMBL/GenBank/DDBJ databases">
        <title>Draft genome sequence of Rohu Carp (Labeo rohita).</title>
        <authorList>
            <person name="Das P."/>
            <person name="Kushwaha B."/>
            <person name="Joshi C.G."/>
            <person name="Kumar D."/>
            <person name="Nagpure N.S."/>
            <person name="Sahoo L."/>
            <person name="Das S.P."/>
            <person name="Bit A."/>
            <person name="Patnaik S."/>
            <person name="Meher P.K."/>
            <person name="Jayasankar P."/>
            <person name="Koringa P.G."/>
            <person name="Patel N.V."/>
            <person name="Hinsu A.T."/>
            <person name="Kumar R."/>
            <person name="Pandey M."/>
            <person name="Agarwal S."/>
            <person name="Srivastava S."/>
            <person name="Singh M."/>
            <person name="Iquebal M.A."/>
            <person name="Jaiswal S."/>
            <person name="Angadi U.B."/>
            <person name="Kumar N."/>
            <person name="Raza M."/>
            <person name="Shah T.M."/>
            <person name="Rai A."/>
            <person name="Jena J.K."/>
        </authorList>
    </citation>
    <scope>NUCLEOTIDE SEQUENCE [LARGE SCALE GENOMIC DNA]</scope>
    <source>
        <strain evidence="1">DASCIFA01</strain>
        <tissue evidence="1">Testis</tissue>
    </source>
</reference>
<sequence>MTGPLTPTALTEKIRHEWRRFWVNEASGRRGPRCPQRCQWAQYANPASGTQQSCFSVLLLKPDPQHQFDADRETQAMEISEAVHGPAAFHLSERR</sequence>